<keyword evidence="1" id="KW-0175">Coiled coil</keyword>
<feature type="region of interest" description="Disordered" evidence="2">
    <location>
        <begin position="46"/>
        <end position="67"/>
    </location>
</feature>
<dbReference type="Gene3D" id="1.25.10.10">
    <property type="entry name" value="Leucine-rich Repeat Variant"/>
    <property type="match status" value="1"/>
</dbReference>
<evidence type="ECO:0000313" key="4">
    <source>
        <dbReference type="Proteomes" id="UP000233100"/>
    </source>
</evidence>
<accession>G7P062</accession>
<keyword evidence="4" id="KW-1185">Reference proteome</keyword>
<reference evidence="3 4" key="1">
    <citation type="submission" date="2013-03" db="EMBL/GenBank/DDBJ databases">
        <authorList>
            <person name="Warren W."/>
            <person name="Wilson R.K."/>
        </authorList>
    </citation>
    <scope>NUCLEOTIDE SEQUENCE</scope>
</reference>
<dbReference type="PANTHER" id="PTHR15434:SF2">
    <property type="entry name" value="HEAT SHOCK FACTOR 2-BINDING PROTEIN"/>
    <property type="match status" value="1"/>
</dbReference>
<proteinExistence type="predicted"/>
<dbReference type="eggNOG" id="ENOG502QSZY">
    <property type="taxonomic scope" value="Eukaryota"/>
</dbReference>
<dbReference type="SUPFAM" id="SSF48371">
    <property type="entry name" value="ARM repeat"/>
    <property type="match status" value="1"/>
</dbReference>
<evidence type="ECO:0000256" key="1">
    <source>
        <dbReference type="SAM" id="Coils"/>
    </source>
</evidence>
<dbReference type="STRING" id="9541.ENSMFAP00000037975"/>
<feature type="compositionally biased region" description="Low complexity" evidence="2">
    <location>
        <begin position="50"/>
        <end position="67"/>
    </location>
</feature>
<reference evidence="3" key="2">
    <citation type="submission" date="2025-08" db="UniProtKB">
        <authorList>
            <consortium name="Ensembl"/>
        </authorList>
    </citation>
    <scope>IDENTIFICATION</scope>
</reference>
<dbReference type="InterPro" id="IPR039584">
    <property type="entry name" value="HSF2BP"/>
</dbReference>
<dbReference type="GeneTree" id="ENSGT00390000008490"/>
<dbReference type="InterPro" id="IPR016024">
    <property type="entry name" value="ARM-type_fold"/>
</dbReference>
<evidence type="ECO:0000256" key="2">
    <source>
        <dbReference type="SAM" id="MobiDB-lite"/>
    </source>
</evidence>
<dbReference type="VEuPathDB" id="HostDB:ENSMFAG00000041607"/>
<dbReference type="Ensembl" id="ENSMFAT00000012227.2">
    <property type="protein sequence ID" value="ENSMFAP00000037975.2"/>
    <property type="gene ID" value="ENSMFAG00000041607.2"/>
</dbReference>
<dbReference type="Proteomes" id="UP000233100">
    <property type="component" value="Chromosome 3"/>
</dbReference>
<protein>
    <submittedName>
        <fullName evidence="3">Heat shock transcription factor 2 binding protein</fullName>
    </submittedName>
</protein>
<dbReference type="GO" id="GO:0005829">
    <property type="term" value="C:cytosol"/>
    <property type="evidence" value="ECO:0007669"/>
    <property type="project" value="TreeGrafter"/>
</dbReference>
<feature type="coiled-coil region" evidence="1">
    <location>
        <begin position="253"/>
        <end position="319"/>
    </location>
</feature>
<dbReference type="AlphaFoldDB" id="G7P062"/>
<dbReference type="PANTHER" id="PTHR15434">
    <property type="entry name" value="HEAT SHOCK FACTOR 2-BINDING PROTEIN"/>
    <property type="match status" value="1"/>
</dbReference>
<reference evidence="3" key="3">
    <citation type="submission" date="2025-09" db="UniProtKB">
        <authorList>
            <consortium name="Ensembl"/>
        </authorList>
    </citation>
    <scope>IDENTIFICATION</scope>
</reference>
<name>G7P062_MACFA</name>
<dbReference type="InterPro" id="IPR011989">
    <property type="entry name" value="ARM-like"/>
</dbReference>
<organism evidence="3 4">
    <name type="scientific">Macaca fascicularis</name>
    <name type="common">Crab-eating macaque</name>
    <name type="synonym">Cynomolgus monkey</name>
    <dbReference type="NCBI Taxonomy" id="9541"/>
    <lineage>
        <taxon>Eukaryota</taxon>
        <taxon>Metazoa</taxon>
        <taxon>Chordata</taxon>
        <taxon>Craniata</taxon>
        <taxon>Vertebrata</taxon>
        <taxon>Euteleostomi</taxon>
        <taxon>Mammalia</taxon>
        <taxon>Eutheria</taxon>
        <taxon>Euarchontoglires</taxon>
        <taxon>Primates</taxon>
        <taxon>Haplorrhini</taxon>
        <taxon>Catarrhini</taxon>
        <taxon>Cercopithecidae</taxon>
        <taxon>Cercopithecinae</taxon>
        <taxon>Macaca</taxon>
    </lineage>
</organism>
<dbReference type="FunFam" id="1.25.10.10:FF:000301">
    <property type="entry name" value="Heat shock transcription factor 2 binding protein"/>
    <property type="match status" value="1"/>
</dbReference>
<dbReference type="Bgee" id="ENSMFAG00000041607">
    <property type="expression patterns" value="Expressed in temporal lobe and 1 other cell type or tissue"/>
</dbReference>
<sequence>MYWRSFFTARSRMPFSLDASRWANWISAGCMAGAIAPAGASGRATRGADAASRAPRSSQPPSARASTAQKAATARELMASQRRRGSQRALGVSAAVALAAGGAAHLLCEWRRRCLSVAKIQAVHGEITPAKFKTPAKPEEPKWDLAKTTPRALGREYCANSARFEPRASPFPTPGVDTFPRFLASGVRGHAAAHENGAEAAAAMGEAGGAEKACRHIGTKEEFVKVRKKDLERLTTEVMQIRDFLPRILNGEVLESFQKLKIVEKNLERKEQELEQLKMDCEHFKARLETVQADSIRDKKEKLALRQQLNEAKQQLLQQAEYCTEMGAAACTLLWGVSSSEEVVKAILGGDKALKFFSITGQTMESFVKSLDGDIKELDSDENQFVFALAGIVTNVAAIACGREFLVNSSRVLLDTILQLLGDLKPGQCTKLKVLMLMSLYNVSINLKGLKYISESPGFIPLLWWLLSDPDAEVCLHVLRLVQSVVLEPEVFSKSASEFRSSLPLQRILAMSKSRNPRLQTAAQELLEDLRTLQRDV</sequence>
<gene>
    <name evidence="3" type="primary">HSF2BP</name>
</gene>
<evidence type="ECO:0000313" key="3">
    <source>
        <dbReference type="Ensembl" id="ENSMFAP00000037975.2"/>
    </source>
</evidence>